<dbReference type="GO" id="GO:0046872">
    <property type="term" value="F:metal ion binding"/>
    <property type="evidence" value="ECO:0007669"/>
    <property type="project" value="UniProtKB-KW"/>
</dbReference>
<dbReference type="SUPFAM" id="SSF102705">
    <property type="entry name" value="NIF3 (NGG1p interacting factor 3)-like"/>
    <property type="match status" value="1"/>
</dbReference>
<dbReference type="InterPro" id="IPR002678">
    <property type="entry name" value="DUF34/NIF3"/>
</dbReference>
<keyword evidence="7" id="KW-1185">Reference proteome</keyword>
<protein>
    <recommendedName>
        <fullName evidence="3">GTP cyclohydrolase 1 type 2 homolog</fullName>
    </recommendedName>
</protein>
<organism evidence="6 7">
    <name type="scientific">Sulfuricella denitrificans (strain DSM 22764 / NBRC 105220 / skB26)</name>
    <dbReference type="NCBI Taxonomy" id="1163617"/>
    <lineage>
        <taxon>Bacteria</taxon>
        <taxon>Pseudomonadati</taxon>
        <taxon>Pseudomonadota</taxon>
        <taxon>Betaproteobacteria</taxon>
        <taxon>Nitrosomonadales</taxon>
        <taxon>Sulfuricellaceae</taxon>
        <taxon>Sulfuricella</taxon>
    </lineage>
</organism>
<dbReference type="HOGENOM" id="CLU_037423_3_0_4"/>
<reference evidence="6 7" key="1">
    <citation type="journal article" date="2012" name="Appl. Environ. Microbiol.">
        <title>Draft genome sequence of a psychrotolerant sulfur-oxidizing bacterium, Sulfuricella denitrificans skB26, and proteomic insights into cold adaptation.</title>
        <authorList>
            <person name="Watanabe T."/>
            <person name="Kojima H."/>
            <person name="Fukui M."/>
        </authorList>
    </citation>
    <scope>NUCLEOTIDE SEQUENCE [LARGE SCALE GENOMIC DNA]</scope>
    <source>
        <strain evidence="7">skB26</strain>
    </source>
</reference>
<dbReference type="eggNOG" id="COG0327">
    <property type="taxonomic scope" value="Bacteria"/>
</dbReference>
<dbReference type="InterPro" id="IPR036069">
    <property type="entry name" value="DUF34/NIF3_sf"/>
</dbReference>
<feature type="binding site" evidence="5">
    <location>
        <position position="64"/>
    </location>
    <ligand>
        <name>a divalent metal cation</name>
        <dbReference type="ChEBI" id="CHEBI:60240"/>
        <label>2</label>
    </ligand>
</feature>
<accession>S6B174</accession>
<dbReference type="PANTHER" id="PTHR13799">
    <property type="entry name" value="NGG1 INTERACTING FACTOR 3"/>
    <property type="match status" value="1"/>
</dbReference>
<evidence type="ECO:0000256" key="5">
    <source>
        <dbReference type="PIRSR" id="PIRSR602678-1"/>
    </source>
</evidence>
<dbReference type="RefSeq" id="WP_009206604.1">
    <property type="nucleotide sequence ID" value="NC_022357.1"/>
</dbReference>
<proteinExistence type="inferred from homology"/>
<comment type="subunit">
    <text evidence="2">Homohexamer.</text>
</comment>
<dbReference type="KEGG" id="sdr:SCD_n00600"/>
<feature type="binding site" evidence="5">
    <location>
        <position position="63"/>
    </location>
    <ligand>
        <name>a divalent metal cation</name>
        <dbReference type="ChEBI" id="CHEBI:60240"/>
        <label>1</label>
    </ligand>
</feature>
<dbReference type="NCBIfam" id="TIGR00486">
    <property type="entry name" value="YbgI_SA1388"/>
    <property type="match status" value="1"/>
</dbReference>
<evidence type="ECO:0000256" key="3">
    <source>
        <dbReference type="ARBA" id="ARBA00022112"/>
    </source>
</evidence>
<dbReference type="STRING" id="1163617.SCD_n00600"/>
<sequence length="248" mass="26973">MELCKLEAYTGQLMDADQFHDYCPNGVQVEGRPEVFRLVSGVTASLDLLKAAIGVGADAILVHHGYFWKNEDARIAGVKRARIEFLLRHNVSLLAYHLPLDAHPVLGNNAQLAQKLGFEVEGRFGEQSIACHGALTDELPLCGLEERVTRVLGRAPLIIGEGDTPVRRIAWCSGAAQGYFEEAIRLGVDAFLTGEISEQCVHLAREAGVAFIAAGHHATERYGVQALGAHLAQQFGISHQFIDIDNPV</sequence>
<evidence type="ECO:0000256" key="2">
    <source>
        <dbReference type="ARBA" id="ARBA00011643"/>
    </source>
</evidence>
<dbReference type="FunFam" id="3.40.1390.30:FF:000002">
    <property type="entry name" value="Nif3-like dinuclear metal center protein"/>
    <property type="match status" value="1"/>
</dbReference>
<dbReference type="Gene3D" id="3.40.1390.30">
    <property type="entry name" value="NIF3 (NGG1p interacting factor 3)-like"/>
    <property type="match status" value="2"/>
</dbReference>
<dbReference type="GO" id="GO:0005737">
    <property type="term" value="C:cytoplasm"/>
    <property type="evidence" value="ECO:0007669"/>
    <property type="project" value="TreeGrafter"/>
</dbReference>
<dbReference type="Proteomes" id="UP000015559">
    <property type="component" value="Chromosome"/>
</dbReference>
<dbReference type="Pfam" id="PF01784">
    <property type="entry name" value="DUF34_NIF3"/>
    <property type="match status" value="1"/>
</dbReference>
<gene>
    <name evidence="6" type="ORF">SCD_n00600</name>
</gene>
<dbReference type="AlphaFoldDB" id="S6B174"/>
<evidence type="ECO:0000313" key="6">
    <source>
        <dbReference type="EMBL" id="BAN34447.1"/>
    </source>
</evidence>
<feature type="binding site" evidence="5">
    <location>
        <position position="220"/>
    </location>
    <ligand>
        <name>a divalent metal cation</name>
        <dbReference type="ChEBI" id="CHEBI:60240"/>
        <label>1</label>
    </ligand>
</feature>
<evidence type="ECO:0000256" key="4">
    <source>
        <dbReference type="ARBA" id="ARBA00022723"/>
    </source>
</evidence>
<feature type="binding site" evidence="5">
    <location>
        <position position="216"/>
    </location>
    <ligand>
        <name>a divalent metal cation</name>
        <dbReference type="ChEBI" id="CHEBI:60240"/>
        <label>1</label>
    </ligand>
</feature>
<dbReference type="PANTHER" id="PTHR13799:SF14">
    <property type="entry name" value="GTP CYCLOHYDROLASE 1 TYPE 2 HOMOLOG"/>
    <property type="match status" value="1"/>
</dbReference>
<feature type="binding site" evidence="5">
    <location>
        <position position="101"/>
    </location>
    <ligand>
        <name>a divalent metal cation</name>
        <dbReference type="ChEBI" id="CHEBI:60240"/>
        <label>1</label>
    </ligand>
</feature>
<evidence type="ECO:0000313" key="7">
    <source>
        <dbReference type="Proteomes" id="UP000015559"/>
    </source>
</evidence>
<name>S6B174_SULDS</name>
<comment type="similarity">
    <text evidence="1">Belongs to the GTP cyclohydrolase I type 2/NIF3 family.</text>
</comment>
<evidence type="ECO:0000256" key="1">
    <source>
        <dbReference type="ARBA" id="ARBA00006964"/>
    </source>
</evidence>
<dbReference type="EMBL" id="AP013066">
    <property type="protein sequence ID" value="BAN34447.1"/>
    <property type="molecule type" value="Genomic_DNA"/>
</dbReference>
<keyword evidence="4 5" id="KW-0479">Metal-binding</keyword>
<dbReference type="OrthoDB" id="9800881at2"/>